<dbReference type="RefSeq" id="XP_040770150.1">
    <property type="nucleotide sequence ID" value="XM_040913761.1"/>
</dbReference>
<dbReference type="GeneID" id="63830789"/>
<dbReference type="STRING" id="1314785.A0A165I632"/>
<dbReference type="Gene3D" id="1.10.1580.10">
    <property type="match status" value="1"/>
</dbReference>
<evidence type="ECO:0000256" key="1">
    <source>
        <dbReference type="ARBA" id="ARBA00004123"/>
    </source>
</evidence>
<feature type="domain" description="Guanine nucleotide-binding protein-like 3 N-terminal" evidence="7">
    <location>
        <begin position="14"/>
        <end position="88"/>
    </location>
</feature>
<dbReference type="OrthoDB" id="10266128at2759"/>
<sequence>MPRIRKKTSKRGSTNQREKIKHKAAETNKKRKKEAKKNPQWKSKHEKDPGIPNNFPYKDQILAEIAEERRRGAEEKEKRKQEKKGLKAQGDEEAGQDAAEAEGSFDGVRTLSGSRKEQTERRVVPSAVEVEEDTPMLLDPQLPDLKSVLDSADAVLQVLDSRDPLRCRSSHVDELSDGKKTALVLNKIDACPREAVSSWVQSLRGQHPTVLFRSASAFLPSTAEDVGKGKEKERADDAWGVKSVDALLRQWAEEKTDDEPLVVAVVGVTNSGKSSFINSLLRKAVLPTYKLASGALDGPTTTTHAQEVTLDLDGKQIRLIDTPGLAWQSPAEETEEEWQRLRAGDILTRNRGRIDRLKDPALVVAKIASRADREDLMLFYNLPAFTEGDGNAFLSGVARSNGFIKKGSMLDLAGASRLILRDWSTGKFPRYTMAPSPSPTSVEPPASLADILARLPTRKEMRKAGGIVKLKAGESESRRVVLDVSWIGSNDSGNGSGVDEDEGEEGDEPLGEDASIDVEEESGDEEEESGDEDDDDEEEDESEEDEEARPALKGKRKRAAAPVLARPAKKVAFAPEPKGTKQARSAAGGQSHAAARKARTHTQADDIPSTKPKVKVSPTPKAALAAKASKKASNTPAVKKAANAASKKTASTNDDEEAYDFKKFF</sequence>
<feature type="compositionally biased region" description="Basic residues" evidence="5">
    <location>
        <begin position="1"/>
        <end position="10"/>
    </location>
</feature>
<feature type="region of interest" description="Disordered" evidence="5">
    <location>
        <begin position="1"/>
        <end position="126"/>
    </location>
</feature>
<keyword evidence="3" id="KW-0342">GTP-binding</keyword>
<dbReference type="Proteomes" id="UP000076871">
    <property type="component" value="Unassembled WGS sequence"/>
</dbReference>
<dbReference type="PANTHER" id="PTHR11089:SF30">
    <property type="entry name" value="GUANINE NUCLEOTIDE-BINDING PROTEIN-LIKE 3 HOMOLOG"/>
    <property type="match status" value="1"/>
</dbReference>
<feature type="compositionally biased region" description="Basic and acidic residues" evidence="5">
    <location>
        <begin position="66"/>
        <end position="85"/>
    </location>
</feature>
<dbReference type="InterPro" id="IPR023179">
    <property type="entry name" value="GTP-bd_ortho_bundle_sf"/>
</dbReference>
<dbReference type="InterPro" id="IPR014813">
    <property type="entry name" value="Gnl3_N_dom"/>
</dbReference>
<dbReference type="AlphaFoldDB" id="A0A165I632"/>
<dbReference type="SUPFAM" id="SSF52540">
    <property type="entry name" value="P-loop containing nucleoside triphosphate hydrolases"/>
    <property type="match status" value="1"/>
</dbReference>
<feature type="compositionally biased region" description="Low complexity" evidence="5">
    <location>
        <begin position="609"/>
        <end position="652"/>
    </location>
</feature>
<evidence type="ECO:0000259" key="6">
    <source>
        <dbReference type="Pfam" id="PF01926"/>
    </source>
</evidence>
<keyword evidence="9" id="KW-1185">Reference proteome</keyword>
<dbReference type="Gene3D" id="3.40.50.300">
    <property type="entry name" value="P-loop containing nucleotide triphosphate hydrolases"/>
    <property type="match status" value="1"/>
</dbReference>
<evidence type="ECO:0000256" key="5">
    <source>
        <dbReference type="SAM" id="MobiDB-lite"/>
    </source>
</evidence>
<keyword evidence="2" id="KW-0547">Nucleotide-binding</keyword>
<protein>
    <recommendedName>
        <fullName evidence="10">P-loop containing nucleoside triphosphate hydrolase protein</fullName>
    </recommendedName>
</protein>
<dbReference type="InterPro" id="IPR050755">
    <property type="entry name" value="TRAFAC_YlqF/YawG_RiboMat"/>
</dbReference>
<name>A0A165I632_9APHY</name>
<keyword evidence="4" id="KW-0539">Nucleus</keyword>
<dbReference type="PANTHER" id="PTHR11089">
    <property type="entry name" value="GTP-BINDING PROTEIN-RELATED"/>
    <property type="match status" value="1"/>
</dbReference>
<dbReference type="GO" id="GO:0005525">
    <property type="term" value="F:GTP binding"/>
    <property type="evidence" value="ECO:0007669"/>
    <property type="project" value="UniProtKB-KW"/>
</dbReference>
<organism evidence="8 9">
    <name type="scientific">Laetiporus sulphureus 93-53</name>
    <dbReference type="NCBI Taxonomy" id="1314785"/>
    <lineage>
        <taxon>Eukaryota</taxon>
        <taxon>Fungi</taxon>
        <taxon>Dikarya</taxon>
        <taxon>Basidiomycota</taxon>
        <taxon>Agaricomycotina</taxon>
        <taxon>Agaricomycetes</taxon>
        <taxon>Polyporales</taxon>
        <taxon>Laetiporus</taxon>
    </lineage>
</organism>
<evidence type="ECO:0000313" key="8">
    <source>
        <dbReference type="EMBL" id="KZT12640.1"/>
    </source>
</evidence>
<feature type="compositionally biased region" description="Acidic residues" evidence="5">
    <location>
        <begin position="498"/>
        <end position="547"/>
    </location>
</feature>
<dbReference type="InParanoid" id="A0A165I632"/>
<evidence type="ECO:0000259" key="7">
    <source>
        <dbReference type="Pfam" id="PF08701"/>
    </source>
</evidence>
<evidence type="ECO:0000256" key="2">
    <source>
        <dbReference type="ARBA" id="ARBA00022741"/>
    </source>
</evidence>
<comment type="subcellular location">
    <subcellularLocation>
        <location evidence="1">Nucleus</location>
    </subcellularLocation>
</comment>
<feature type="region of interest" description="Disordered" evidence="5">
    <location>
        <begin position="486"/>
        <end position="665"/>
    </location>
</feature>
<dbReference type="EMBL" id="KV427605">
    <property type="protein sequence ID" value="KZT12640.1"/>
    <property type="molecule type" value="Genomic_DNA"/>
</dbReference>
<dbReference type="Pfam" id="PF01926">
    <property type="entry name" value="MMR_HSR1"/>
    <property type="match status" value="1"/>
</dbReference>
<dbReference type="Pfam" id="PF08701">
    <property type="entry name" value="GN3L_Grn1"/>
    <property type="match status" value="1"/>
</dbReference>
<dbReference type="GO" id="GO:0005730">
    <property type="term" value="C:nucleolus"/>
    <property type="evidence" value="ECO:0007669"/>
    <property type="project" value="TreeGrafter"/>
</dbReference>
<feature type="domain" description="G" evidence="6">
    <location>
        <begin position="263"/>
        <end position="340"/>
    </location>
</feature>
<feature type="compositionally biased region" description="Basic and acidic residues" evidence="5">
    <location>
        <begin position="114"/>
        <end position="123"/>
    </location>
</feature>
<dbReference type="InterPro" id="IPR027417">
    <property type="entry name" value="P-loop_NTPase"/>
</dbReference>
<evidence type="ECO:0000256" key="4">
    <source>
        <dbReference type="ARBA" id="ARBA00023242"/>
    </source>
</evidence>
<evidence type="ECO:0000313" key="9">
    <source>
        <dbReference type="Proteomes" id="UP000076871"/>
    </source>
</evidence>
<evidence type="ECO:0008006" key="10">
    <source>
        <dbReference type="Google" id="ProtNLM"/>
    </source>
</evidence>
<proteinExistence type="predicted"/>
<dbReference type="InterPro" id="IPR006073">
    <property type="entry name" value="GTP-bd"/>
</dbReference>
<gene>
    <name evidence="8" type="ORF">LAESUDRAFT_766146</name>
</gene>
<evidence type="ECO:0000256" key="3">
    <source>
        <dbReference type="ARBA" id="ARBA00023134"/>
    </source>
</evidence>
<reference evidence="8 9" key="1">
    <citation type="journal article" date="2016" name="Mol. Biol. Evol.">
        <title>Comparative Genomics of Early-Diverging Mushroom-Forming Fungi Provides Insights into the Origins of Lignocellulose Decay Capabilities.</title>
        <authorList>
            <person name="Nagy L.G."/>
            <person name="Riley R."/>
            <person name="Tritt A."/>
            <person name="Adam C."/>
            <person name="Daum C."/>
            <person name="Floudas D."/>
            <person name="Sun H."/>
            <person name="Yadav J.S."/>
            <person name="Pangilinan J."/>
            <person name="Larsson K.H."/>
            <person name="Matsuura K."/>
            <person name="Barry K."/>
            <person name="Labutti K."/>
            <person name="Kuo R."/>
            <person name="Ohm R.A."/>
            <person name="Bhattacharya S.S."/>
            <person name="Shirouzu T."/>
            <person name="Yoshinaga Y."/>
            <person name="Martin F.M."/>
            <person name="Grigoriev I.V."/>
            <person name="Hibbett D.S."/>
        </authorList>
    </citation>
    <scope>NUCLEOTIDE SEQUENCE [LARGE SCALE GENOMIC DNA]</scope>
    <source>
        <strain evidence="8 9">93-53</strain>
    </source>
</reference>
<accession>A0A165I632</accession>